<dbReference type="AlphaFoldDB" id="A0A2A9P500"/>
<dbReference type="EMBL" id="LAZP02000583">
    <property type="protein sequence ID" value="PFH56428.1"/>
    <property type="molecule type" value="Genomic_DNA"/>
</dbReference>
<proteinExistence type="predicted"/>
<accession>A0A2A9P500</accession>
<evidence type="ECO:0000256" key="1">
    <source>
        <dbReference type="SAM" id="MobiDB-lite"/>
    </source>
</evidence>
<feature type="compositionally biased region" description="Basic residues" evidence="1">
    <location>
        <begin position="101"/>
        <end position="111"/>
    </location>
</feature>
<evidence type="ECO:0000313" key="3">
    <source>
        <dbReference type="Proteomes" id="UP000037136"/>
    </source>
</evidence>
<protein>
    <submittedName>
        <fullName evidence="2">Uncharacterized protein</fullName>
    </submittedName>
</protein>
<dbReference type="Proteomes" id="UP000037136">
    <property type="component" value="Unassembled WGS sequence"/>
</dbReference>
<name>A0A2A9P500_OPHUN</name>
<reference evidence="2 3" key="2">
    <citation type="journal article" date="2017" name="Sci. Rep.">
        <title>Ant-infecting Ophiocordyceps genomes reveal a high diversity of potential behavioral manipulation genes and a possible major role for enterotoxins.</title>
        <authorList>
            <person name="de Bekker C."/>
            <person name="Ohm R.A."/>
            <person name="Evans H.C."/>
            <person name="Brachmann A."/>
            <person name="Hughes D.P."/>
        </authorList>
    </citation>
    <scope>NUCLEOTIDE SEQUENCE [LARGE SCALE GENOMIC DNA]</scope>
    <source>
        <strain evidence="2 3">SC16a</strain>
    </source>
</reference>
<gene>
    <name evidence="2" type="ORF">XA68_16530</name>
</gene>
<comment type="caution">
    <text evidence="2">The sequence shown here is derived from an EMBL/GenBank/DDBJ whole genome shotgun (WGS) entry which is preliminary data.</text>
</comment>
<keyword evidence="3" id="KW-1185">Reference proteome</keyword>
<organism evidence="2 3">
    <name type="scientific">Ophiocordyceps unilateralis</name>
    <name type="common">Zombie-ant fungus</name>
    <name type="synonym">Torrubia unilateralis</name>
    <dbReference type="NCBI Taxonomy" id="268505"/>
    <lineage>
        <taxon>Eukaryota</taxon>
        <taxon>Fungi</taxon>
        <taxon>Dikarya</taxon>
        <taxon>Ascomycota</taxon>
        <taxon>Pezizomycotina</taxon>
        <taxon>Sordariomycetes</taxon>
        <taxon>Hypocreomycetidae</taxon>
        <taxon>Hypocreales</taxon>
        <taxon>Ophiocordycipitaceae</taxon>
        <taxon>Ophiocordyceps</taxon>
    </lineage>
</organism>
<feature type="region of interest" description="Disordered" evidence="1">
    <location>
        <begin position="77"/>
        <end position="111"/>
    </location>
</feature>
<evidence type="ECO:0000313" key="2">
    <source>
        <dbReference type="EMBL" id="PFH56428.1"/>
    </source>
</evidence>
<sequence>MLVSEAAASTSEGDEFYPDECIPETRRQRDLSQTARIHASLPFQPLGKIRAQLYRAHPHTTFIFGFFDSVSRIGSSPSVEAGRDVTDALSKNPPNSALPPHPRRQLAMKAK</sequence>
<reference evidence="2 3" key="1">
    <citation type="journal article" date="2015" name="BMC Genomics">
        <title>Gene expression during zombie ant biting behavior reflects the complexity underlying fungal parasitic behavioral manipulation.</title>
        <authorList>
            <person name="de Bekker C."/>
            <person name="Ohm R.A."/>
            <person name="Loreto R.G."/>
            <person name="Sebastian A."/>
            <person name="Albert I."/>
            <person name="Merrow M."/>
            <person name="Brachmann A."/>
            <person name="Hughes D.P."/>
        </authorList>
    </citation>
    <scope>NUCLEOTIDE SEQUENCE [LARGE SCALE GENOMIC DNA]</scope>
    <source>
        <strain evidence="2 3">SC16a</strain>
    </source>
</reference>